<gene>
    <name evidence="1" type="ORF">HanXRQr2_Chr16g0732801</name>
</gene>
<dbReference type="Proteomes" id="UP000215914">
    <property type="component" value="Unassembled WGS sequence"/>
</dbReference>
<dbReference type="AlphaFoldDB" id="A0A9K3GWQ1"/>
<evidence type="ECO:0000313" key="1">
    <source>
        <dbReference type="EMBL" id="KAF5758742.1"/>
    </source>
</evidence>
<evidence type="ECO:0000313" key="2">
    <source>
        <dbReference type="Proteomes" id="UP000215914"/>
    </source>
</evidence>
<dbReference type="EMBL" id="MNCJ02000331">
    <property type="protein sequence ID" value="KAF5758742.1"/>
    <property type="molecule type" value="Genomic_DNA"/>
</dbReference>
<keyword evidence="2" id="KW-1185">Reference proteome</keyword>
<sequence length="42" mass="5029">MSSYWDGNYIFGQYSSENLAFPILMSKRRLCLVYKENKTARF</sequence>
<proteinExistence type="predicted"/>
<organism evidence="1 2">
    <name type="scientific">Helianthus annuus</name>
    <name type="common">Common sunflower</name>
    <dbReference type="NCBI Taxonomy" id="4232"/>
    <lineage>
        <taxon>Eukaryota</taxon>
        <taxon>Viridiplantae</taxon>
        <taxon>Streptophyta</taxon>
        <taxon>Embryophyta</taxon>
        <taxon>Tracheophyta</taxon>
        <taxon>Spermatophyta</taxon>
        <taxon>Magnoliopsida</taxon>
        <taxon>eudicotyledons</taxon>
        <taxon>Gunneridae</taxon>
        <taxon>Pentapetalae</taxon>
        <taxon>asterids</taxon>
        <taxon>campanulids</taxon>
        <taxon>Asterales</taxon>
        <taxon>Asteraceae</taxon>
        <taxon>Asteroideae</taxon>
        <taxon>Heliantheae alliance</taxon>
        <taxon>Heliantheae</taxon>
        <taxon>Helianthus</taxon>
    </lineage>
</organism>
<accession>A0A9K3GWQ1</accession>
<reference evidence="1" key="1">
    <citation type="journal article" date="2017" name="Nature">
        <title>The sunflower genome provides insights into oil metabolism, flowering and Asterid evolution.</title>
        <authorList>
            <person name="Badouin H."/>
            <person name="Gouzy J."/>
            <person name="Grassa C.J."/>
            <person name="Murat F."/>
            <person name="Staton S.E."/>
            <person name="Cottret L."/>
            <person name="Lelandais-Briere C."/>
            <person name="Owens G.L."/>
            <person name="Carrere S."/>
            <person name="Mayjonade B."/>
            <person name="Legrand L."/>
            <person name="Gill N."/>
            <person name="Kane N.C."/>
            <person name="Bowers J.E."/>
            <person name="Hubner S."/>
            <person name="Bellec A."/>
            <person name="Berard A."/>
            <person name="Berges H."/>
            <person name="Blanchet N."/>
            <person name="Boniface M.C."/>
            <person name="Brunel D."/>
            <person name="Catrice O."/>
            <person name="Chaidir N."/>
            <person name="Claudel C."/>
            <person name="Donnadieu C."/>
            <person name="Faraut T."/>
            <person name="Fievet G."/>
            <person name="Helmstetter N."/>
            <person name="King M."/>
            <person name="Knapp S.J."/>
            <person name="Lai Z."/>
            <person name="Le Paslier M.C."/>
            <person name="Lippi Y."/>
            <person name="Lorenzon L."/>
            <person name="Mandel J.R."/>
            <person name="Marage G."/>
            <person name="Marchand G."/>
            <person name="Marquand E."/>
            <person name="Bret-Mestries E."/>
            <person name="Morien E."/>
            <person name="Nambeesan S."/>
            <person name="Nguyen T."/>
            <person name="Pegot-Espagnet P."/>
            <person name="Pouilly N."/>
            <person name="Raftis F."/>
            <person name="Sallet E."/>
            <person name="Schiex T."/>
            <person name="Thomas J."/>
            <person name="Vandecasteele C."/>
            <person name="Vares D."/>
            <person name="Vear F."/>
            <person name="Vautrin S."/>
            <person name="Crespi M."/>
            <person name="Mangin B."/>
            <person name="Burke J.M."/>
            <person name="Salse J."/>
            <person name="Munos S."/>
            <person name="Vincourt P."/>
            <person name="Rieseberg L.H."/>
            <person name="Langlade N.B."/>
        </authorList>
    </citation>
    <scope>NUCLEOTIDE SEQUENCE</scope>
    <source>
        <tissue evidence="1">Leaves</tissue>
    </source>
</reference>
<protein>
    <submittedName>
        <fullName evidence="1">Uncharacterized protein</fullName>
    </submittedName>
</protein>
<dbReference type="Gramene" id="mRNA:HanXRQr2_Chr16g0732801">
    <property type="protein sequence ID" value="mRNA:HanXRQr2_Chr16g0732801"/>
    <property type="gene ID" value="HanXRQr2_Chr16g0732801"/>
</dbReference>
<name>A0A9K3GWQ1_HELAN</name>
<comment type="caution">
    <text evidence="1">The sequence shown here is derived from an EMBL/GenBank/DDBJ whole genome shotgun (WGS) entry which is preliminary data.</text>
</comment>
<reference evidence="1" key="2">
    <citation type="submission" date="2020-06" db="EMBL/GenBank/DDBJ databases">
        <title>Helianthus annuus Genome sequencing and assembly Release 2.</title>
        <authorList>
            <person name="Gouzy J."/>
            <person name="Langlade N."/>
            <person name="Munos S."/>
        </authorList>
    </citation>
    <scope>NUCLEOTIDE SEQUENCE</scope>
    <source>
        <tissue evidence="1">Leaves</tissue>
    </source>
</reference>